<dbReference type="RefSeq" id="WP_013625092.1">
    <property type="nucleotide sequence ID" value="NC_015172.1"/>
</dbReference>
<keyword evidence="3" id="KW-0067">ATP-binding</keyword>
<gene>
    <name evidence="5" type="ordered locus">Sgly_1928</name>
</gene>
<dbReference type="SUPFAM" id="SSF52540">
    <property type="entry name" value="P-loop containing nucleoside triphosphate hydrolases"/>
    <property type="match status" value="1"/>
</dbReference>
<dbReference type="SMART" id="SM00382">
    <property type="entry name" value="AAA"/>
    <property type="match status" value="1"/>
</dbReference>
<dbReference type="InterPro" id="IPR037257">
    <property type="entry name" value="T2SS_E_N_sf"/>
</dbReference>
<evidence type="ECO:0000313" key="5">
    <source>
        <dbReference type="EMBL" id="ADY56224.1"/>
    </source>
</evidence>
<dbReference type="KEGG" id="sgy:Sgly_1928"/>
<dbReference type="PROSITE" id="PS00662">
    <property type="entry name" value="T2SP_E"/>
    <property type="match status" value="1"/>
</dbReference>
<dbReference type="EMBL" id="CP002547">
    <property type="protein sequence ID" value="ADY56224.1"/>
    <property type="molecule type" value="Genomic_DNA"/>
</dbReference>
<dbReference type="Gene3D" id="3.40.50.300">
    <property type="entry name" value="P-loop containing nucleotide triphosphate hydrolases"/>
    <property type="match status" value="1"/>
</dbReference>
<reference evidence="6" key="2">
    <citation type="submission" date="2011-02" db="EMBL/GenBank/DDBJ databases">
        <title>The complete genome of Syntrophobotulus glycolicus DSM 8271.</title>
        <authorList>
            <person name="Lucas S."/>
            <person name="Copeland A."/>
            <person name="Lapidus A."/>
            <person name="Bruce D."/>
            <person name="Goodwin L."/>
            <person name="Pitluck S."/>
            <person name="Kyrpides N."/>
            <person name="Mavromatis K."/>
            <person name="Pagani I."/>
            <person name="Ivanova N."/>
            <person name="Mikhailova N."/>
            <person name="Chertkov O."/>
            <person name="Held B."/>
            <person name="Detter J.C."/>
            <person name="Tapia R."/>
            <person name="Han C."/>
            <person name="Land M."/>
            <person name="Hauser L."/>
            <person name="Markowitz V."/>
            <person name="Cheng J.-F."/>
            <person name="Hugenholtz P."/>
            <person name="Woyke T."/>
            <person name="Wu D."/>
            <person name="Spring S."/>
            <person name="Schroeder M."/>
            <person name="Brambilla E."/>
            <person name="Klenk H.-P."/>
            <person name="Eisen J.A."/>
        </authorList>
    </citation>
    <scope>NUCLEOTIDE SEQUENCE [LARGE SCALE GENOMIC DNA]</scope>
    <source>
        <strain evidence="6">DSM 8271 / FlGlyR</strain>
    </source>
</reference>
<dbReference type="InterPro" id="IPR003593">
    <property type="entry name" value="AAA+_ATPase"/>
</dbReference>
<dbReference type="Gene3D" id="3.30.450.90">
    <property type="match status" value="1"/>
</dbReference>
<dbReference type="AlphaFoldDB" id="F0T0T5"/>
<reference evidence="5 6" key="1">
    <citation type="journal article" date="2011" name="Stand. Genomic Sci.">
        <title>Complete genome sequence of Syntrophobotulus glycolicus type strain (FlGlyR).</title>
        <authorList>
            <person name="Han C."/>
            <person name="Mwirichia R."/>
            <person name="Chertkov O."/>
            <person name="Held B."/>
            <person name="Lapidus A."/>
            <person name="Nolan M."/>
            <person name="Lucas S."/>
            <person name="Hammon N."/>
            <person name="Deshpande S."/>
            <person name="Cheng J.F."/>
            <person name="Tapia R."/>
            <person name="Goodwin L."/>
            <person name="Pitluck S."/>
            <person name="Huntemann M."/>
            <person name="Liolios K."/>
            <person name="Ivanova N."/>
            <person name="Pagani I."/>
            <person name="Mavromatis K."/>
            <person name="Ovchinikova G."/>
            <person name="Pati A."/>
            <person name="Chen A."/>
            <person name="Palaniappan K."/>
            <person name="Land M."/>
            <person name="Hauser L."/>
            <person name="Brambilla E.M."/>
            <person name="Rohde M."/>
            <person name="Spring S."/>
            <person name="Sikorski J."/>
            <person name="Goker M."/>
            <person name="Woyke T."/>
            <person name="Bristow J."/>
            <person name="Eisen J.A."/>
            <person name="Markowitz V."/>
            <person name="Hugenholtz P."/>
            <person name="Kyrpides N.C."/>
            <person name="Klenk H.P."/>
            <person name="Detter J.C."/>
        </authorList>
    </citation>
    <scope>NUCLEOTIDE SEQUENCE [LARGE SCALE GENOMIC DNA]</scope>
    <source>
        <strain evidence="6">DSM 8271 / FlGlyR</strain>
    </source>
</reference>
<dbReference type="GO" id="GO:0016887">
    <property type="term" value="F:ATP hydrolysis activity"/>
    <property type="evidence" value="ECO:0007669"/>
    <property type="project" value="TreeGrafter"/>
</dbReference>
<organism evidence="5 6">
    <name type="scientific">Syntrophobotulus glycolicus (strain DSM 8271 / FlGlyR)</name>
    <dbReference type="NCBI Taxonomy" id="645991"/>
    <lineage>
        <taxon>Bacteria</taxon>
        <taxon>Bacillati</taxon>
        <taxon>Bacillota</taxon>
        <taxon>Clostridia</taxon>
        <taxon>Eubacteriales</taxon>
        <taxon>Desulfitobacteriaceae</taxon>
        <taxon>Syntrophobotulus</taxon>
    </lineage>
</organism>
<dbReference type="GO" id="GO:0005886">
    <property type="term" value="C:plasma membrane"/>
    <property type="evidence" value="ECO:0007669"/>
    <property type="project" value="TreeGrafter"/>
</dbReference>
<dbReference type="HOGENOM" id="CLU_013446_10_6_9"/>
<evidence type="ECO:0000313" key="6">
    <source>
        <dbReference type="Proteomes" id="UP000007488"/>
    </source>
</evidence>
<evidence type="ECO:0000256" key="3">
    <source>
        <dbReference type="ARBA" id="ARBA00022840"/>
    </source>
</evidence>
<evidence type="ECO:0000259" key="4">
    <source>
        <dbReference type="PROSITE" id="PS00662"/>
    </source>
</evidence>
<proteinExistence type="inferred from homology"/>
<evidence type="ECO:0000256" key="2">
    <source>
        <dbReference type="ARBA" id="ARBA00022741"/>
    </source>
</evidence>
<evidence type="ECO:0000256" key="1">
    <source>
        <dbReference type="ARBA" id="ARBA00006611"/>
    </source>
</evidence>
<keyword evidence="6" id="KW-1185">Reference proteome</keyword>
<dbReference type="FunFam" id="3.40.50.300:FF:000398">
    <property type="entry name" value="Type IV pilus assembly ATPase PilB"/>
    <property type="match status" value="1"/>
</dbReference>
<sequence length="499" mass="55477">MKPMAGESRIQFLPLQDRQIERTAAQLIPESLALKHQLIPVRRRGKVLELAMADPADMKAMEDISVLTGLEIEPYWADGEQIQIAIRQNLTVGKAENMEEEKEKRAVWQVEGGEYKPEESPTVRLIDSLFKQAILEGASDIHWEPRESCFQVRFRLDGFLAKKSELPPGLAKSIAARLKLMAGIDVSERRLPQDGRMVISGTGKTIDVRVSTFPTVFGEKIVTRILDSEFAERSLADLGMQEKIKTEIQKLLKKPHGLVLVSGPTGSGKTTTLYALCKELPSDIYNIVSIEDPIEYRLKGVNQAQVQVKAGLGFAQGLRSILRQDPDIIMVGEIRDHETAKIATAAALTGHLVISTIHTNSAAETLARLLDMNVEPYMLASAVSGILAQRLVRKLCVHCRKPDQDLVLSAYSDEQSRGKEIFYRAVGCERCNGTGYEGRTGIYEFLSYDSQIKELVLEKRSSLLIEEAAKQKGMKTLLEDGMTKAKLGLTSLEEVFRVS</sequence>
<dbReference type="SUPFAM" id="SSF160246">
    <property type="entry name" value="EspE N-terminal domain-like"/>
    <property type="match status" value="1"/>
</dbReference>
<dbReference type="CDD" id="cd01129">
    <property type="entry name" value="PulE-GspE-like"/>
    <property type="match status" value="1"/>
</dbReference>
<dbReference type="PANTHER" id="PTHR30258:SF1">
    <property type="entry name" value="PROTEIN TRANSPORT PROTEIN HOFB HOMOLOG"/>
    <property type="match status" value="1"/>
</dbReference>
<dbReference type="GO" id="GO:0005524">
    <property type="term" value="F:ATP binding"/>
    <property type="evidence" value="ECO:0007669"/>
    <property type="project" value="UniProtKB-KW"/>
</dbReference>
<comment type="similarity">
    <text evidence="1">Belongs to the GSP E family.</text>
</comment>
<dbReference type="InterPro" id="IPR001482">
    <property type="entry name" value="T2SS/T4SS_dom"/>
</dbReference>
<feature type="domain" description="Bacterial type II secretion system protein E" evidence="4">
    <location>
        <begin position="322"/>
        <end position="336"/>
    </location>
</feature>
<dbReference type="Pfam" id="PF00437">
    <property type="entry name" value="T2SSE"/>
    <property type="match status" value="1"/>
</dbReference>
<dbReference type="PANTHER" id="PTHR30258">
    <property type="entry name" value="TYPE II SECRETION SYSTEM PROTEIN GSPE-RELATED"/>
    <property type="match status" value="1"/>
</dbReference>
<accession>F0T0T5</accession>
<dbReference type="Pfam" id="PF05157">
    <property type="entry name" value="MshEN"/>
    <property type="match status" value="1"/>
</dbReference>
<keyword evidence="2" id="KW-0547">Nucleotide-binding</keyword>
<dbReference type="OrthoDB" id="9808272at2"/>
<dbReference type="STRING" id="645991.Sgly_1928"/>
<dbReference type="InterPro" id="IPR027417">
    <property type="entry name" value="P-loop_NTPase"/>
</dbReference>
<name>F0T0T5_SYNGF</name>
<dbReference type="eggNOG" id="COG2804">
    <property type="taxonomic scope" value="Bacteria"/>
</dbReference>
<dbReference type="Gene3D" id="3.30.300.160">
    <property type="entry name" value="Type II secretion system, protein E, N-terminal domain"/>
    <property type="match status" value="1"/>
</dbReference>
<dbReference type="InterPro" id="IPR007831">
    <property type="entry name" value="T2SS_GspE_N"/>
</dbReference>
<dbReference type="Proteomes" id="UP000007488">
    <property type="component" value="Chromosome"/>
</dbReference>
<protein>
    <submittedName>
        <fullName evidence="5">Type II secretion system protein E</fullName>
    </submittedName>
</protein>